<evidence type="ECO:0000313" key="13">
    <source>
        <dbReference type="EMBL" id="KZT01836.1"/>
    </source>
</evidence>
<evidence type="ECO:0000256" key="2">
    <source>
        <dbReference type="ARBA" id="ARBA00004370"/>
    </source>
</evidence>
<evidence type="ECO:0000256" key="7">
    <source>
        <dbReference type="ARBA" id="ARBA00022723"/>
    </source>
</evidence>
<evidence type="ECO:0000256" key="4">
    <source>
        <dbReference type="ARBA" id="ARBA00010617"/>
    </source>
</evidence>
<dbReference type="InterPro" id="IPR002401">
    <property type="entry name" value="Cyt_P450_E_grp-I"/>
</dbReference>
<accession>A0A165BXJ3</accession>
<comment type="pathway">
    <text evidence="3">Secondary metabolite biosynthesis.</text>
</comment>
<dbReference type="GO" id="GO:0005506">
    <property type="term" value="F:iron ion binding"/>
    <property type="evidence" value="ECO:0007669"/>
    <property type="project" value="InterPro"/>
</dbReference>
<dbReference type="PANTHER" id="PTHR46300">
    <property type="entry name" value="P450, PUTATIVE (EUROFUNG)-RELATED-RELATED"/>
    <property type="match status" value="1"/>
</dbReference>
<evidence type="ECO:0000313" key="14">
    <source>
        <dbReference type="Proteomes" id="UP000076871"/>
    </source>
</evidence>
<dbReference type="STRING" id="1314785.A0A165BXJ3"/>
<keyword evidence="14" id="KW-1185">Reference proteome</keyword>
<evidence type="ECO:0000256" key="8">
    <source>
        <dbReference type="ARBA" id="ARBA00022989"/>
    </source>
</evidence>
<proteinExistence type="inferred from homology"/>
<evidence type="ECO:0000256" key="10">
    <source>
        <dbReference type="ARBA" id="ARBA00023004"/>
    </source>
</evidence>
<dbReference type="PANTHER" id="PTHR46300:SF2">
    <property type="entry name" value="CYTOCHROME P450 MONOOXYGENASE ALNH-RELATED"/>
    <property type="match status" value="1"/>
</dbReference>
<evidence type="ECO:0000256" key="5">
    <source>
        <dbReference type="ARBA" id="ARBA00022617"/>
    </source>
</evidence>
<dbReference type="RefSeq" id="XP_040759576.1">
    <property type="nucleotide sequence ID" value="XM_040902524.1"/>
</dbReference>
<dbReference type="InterPro" id="IPR036396">
    <property type="entry name" value="Cyt_P450_sf"/>
</dbReference>
<dbReference type="GO" id="GO:0020037">
    <property type="term" value="F:heme binding"/>
    <property type="evidence" value="ECO:0007669"/>
    <property type="project" value="InterPro"/>
</dbReference>
<name>A0A165BXJ3_9APHY</name>
<dbReference type="Pfam" id="PF00067">
    <property type="entry name" value="p450"/>
    <property type="match status" value="1"/>
</dbReference>
<evidence type="ECO:0000256" key="11">
    <source>
        <dbReference type="ARBA" id="ARBA00023033"/>
    </source>
</evidence>
<keyword evidence="12" id="KW-0472">Membrane</keyword>
<reference evidence="13 14" key="1">
    <citation type="journal article" date="2016" name="Mol. Biol. Evol.">
        <title>Comparative Genomics of Early-Diverging Mushroom-Forming Fungi Provides Insights into the Origins of Lignocellulose Decay Capabilities.</title>
        <authorList>
            <person name="Nagy L.G."/>
            <person name="Riley R."/>
            <person name="Tritt A."/>
            <person name="Adam C."/>
            <person name="Daum C."/>
            <person name="Floudas D."/>
            <person name="Sun H."/>
            <person name="Yadav J.S."/>
            <person name="Pangilinan J."/>
            <person name="Larsson K.H."/>
            <person name="Matsuura K."/>
            <person name="Barry K."/>
            <person name="Labutti K."/>
            <person name="Kuo R."/>
            <person name="Ohm R.A."/>
            <person name="Bhattacharya S.S."/>
            <person name="Shirouzu T."/>
            <person name="Yoshinaga Y."/>
            <person name="Martin F.M."/>
            <person name="Grigoriev I.V."/>
            <person name="Hibbett D.S."/>
        </authorList>
    </citation>
    <scope>NUCLEOTIDE SEQUENCE [LARGE SCALE GENOMIC DNA]</scope>
    <source>
        <strain evidence="13 14">93-53</strain>
    </source>
</reference>
<evidence type="ECO:0000256" key="3">
    <source>
        <dbReference type="ARBA" id="ARBA00005179"/>
    </source>
</evidence>
<keyword evidence="6" id="KW-0812">Transmembrane</keyword>
<keyword evidence="9" id="KW-0560">Oxidoreductase</keyword>
<dbReference type="Proteomes" id="UP000076871">
    <property type="component" value="Unassembled WGS sequence"/>
</dbReference>
<evidence type="ECO:0000256" key="9">
    <source>
        <dbReference type="ARBA" id="ARBA00023002"/>
    </source>
</evidence>
<keyword evidence="7" id="KW-0479">Metal-binding</keyword>
<evidence type="ECO:0000256" key="12">
    <source>
        <dbReference type="ARBA" id="ARBA00023136"/>
    </source>
</evidence>
<comment type="similarity">
    <text evidence="4">Belongs to the cytochrome P450 family.</text>
</comment>
<keyword evidence="8" id="KW-1133">Transmembrane helix</keyword>
<gene>
    <name evidence="13" type="ORF">LAESUDRAFT_451844</name>
</gene>
<dbReference type="InterPro" id="IPR050364">
    <property type="entry name" value="Cytochrome_P450_fung"/>
</dbReference>
<dbReference type="SUPFAM" id="SSF48264">
    <property type="entry name" value="Cytochrome P450"/>
    <property type="match status" value="1"/>
</dbReference>
<protein>
    <submittedName>
        <fullName evidence="13">Cytochrome P450</fullName>
    </submittedName>
</protein>
<organism evidence="13 14">
    <name type="scientific">Laetiporus sulphureus 93-53</name>
    <dbReference type="NCBI Taxonomy" id="1314785"/>
    <lineage>
        <taxon>Eukaryota</taxon>
        <taxon>Fungi</taxon>
        <taxon>Dikarya</taxon>
        <taxon>Basidiomycota</taxon>
        <taxon>Agaricomycotina</taxon>
        <taxon>Agaricomycetes</taxon>
        <taxon>Polyporales</taxon>
        <taxon>Laetiporus</taxon>
    </lineage>
</organism>
<dbReference type="EMBL" id="KV427659">
    <property type="protein sequence ID" value="KZT01836.1"/>
    <property type="molecule type" value="Genomic_DNA"/>
</dbReference>
<dbReference type="AlphaFoldDB" id="A0A165BXJ3"/>
<sequence length="267" mass="29824">MTSVGACTDNGSKLDMAILMPCQAFALCSGERSFVSCRTYVAIPERPRCISNGIACIEFACRSHWMTVVRDRFTGALILETAYGCSLKSREDNALRKMLEVTEETSATAGVLAATLVDLFPALVHIPTWMPGAGFKRRALQLRKQLRQVIDDPFQKVKRELAVGTAQKSFVSSLLRDPDRSHWPEDYEEEIKGTAAVLYGAGLDTSAIVLSSFLLAMVLHPEVYRQAQEEIDGVVENQRLPEPQDRSSLPFLECVLKEVYRYERRTA</sequence>
<dbReference type="GeneID" id="63819555"/>
<dbReference type="PRINTS" id="PR00463">
    <property type="entry name" value="EP450I"/>
</dbReference>
<dbReference type="Gene3D" id="1.10.630.10">
    <property type="entry name" value="Cytochrome P450"/>
    <property type="match status" value="1"/>
</dbReference>
<evidence type="ECO:0000256" key="6">
    <source>
        <dbReference type="ARBA" id="ARBA00022692"/>
    </source>
</evidence>
<dbReference type="GO" id="GO:0004497">
    <property type="term" value="F:monooxygenase activity"/>
    <property type="evidence" value="ECO:0007669"/>
    <property type="project" value="UniProtKB-KW"/>
</dbReference>
<evidence type="ECO:0000256" key="1">
    <source>
        <dbReference type="ARBA" id="ARBA00001971"/>
    </source>
</evidence>
<dbReference type="InterPro" id="IPR001128">
    <property type="entry name" value="Cyt_P450"/>
</dbReference>
<keyword evidence="5" id="KW-0349">Heme</keyword>
<comment type="cofactor">
    <cofactor evidence="1">
        <name>heme</name>
        <dbReference type="ChEBI" id="CHEBI:30413"/>
    </cofactor>
</comment>
<dbReference type="GO" id="GO:0016020">
    <property type="term" value="C:membrane"/>
    <property type="evidence" value="ECO:0007669"/>
    <property type="project" value="UniProtKB-SubCell"/>
</dbReference>
<keyword evidence="10" id="KW-0408">Iron</keyword>
<dbReference type="GO" id="GO:0016705">
    <property type="term" value="F:oxidoreductase activity, acting on paired donors, with incorporation or reduction of molecular oxygen"/>
    <property type="evidence" value="ECO:0007669"/>
    <property type="project" value="InterPro"/>
</dbReference>
<dbReference type="InParanoid" id="A0A165BXJ3"/>
<dbReference type="OrthoDB" id="2789670at2759"/>
<comment type="subcellular location">
    <subcellularLocation>
        <location evidence="2">Membrane</location>
    </subcellularLocation>
</comment>
<keyword evidence="11" id="KW-0503">Monooxygenase</keyword>